<dbReference type="EMBL" id="LFYR01001430">
    <property type="protein sequence ID" value="KMZ61794.1"/>
    <property type="molecule type" value="Genomic_DNA"/>
</dbReference>
<dbReference type="Proteomes" id="UP000036987">
    <property type="component" value="Unassembled WGS sequence"/>
</dbReference>
<feature type="repeat" description="PPR" evidence="2">
    <location>
        <begin position="346"/>
        <end position="380"/>
    </location>
</feature>
<dbReference type="OrthoDB" id="185373at2759"/>
<organism evidence="4 5">
    <name type="scientific">Zostera marina</name>
    <name type="common">Eelgrass</name>
    <dbReference type="NCBI Taxonomy" id="29655"/>
    <lineage>
        <taxon>Eukaryota</taxon>
        <taxon>Viridiplantae</taxon>
        <taxon>Streptophyta</taxon>
        <taxon>Embryophyta</taxon>
        <taxon>Tracheophyta</taxon>
        <taxon>Spermatophyta</taxon>
        <taxon>Magnoliopsida</taxon>
        <taxon>Liliopsida</taxon>
        <taxon>Zosteraceae</taxon>
        <taxon>Zostera</taxon>
    </lineage>
</organism>
<dbReference type="NCBIfam" id="TIGR00756">
    <property type="entry name" value="PPR"/>
    <property type="match status" value="9"/>
</dbReference>
<feature type="repeat" description="PPR" evidence="2">
    <location>
        <begin position="523"/>
        <end position="557"/>
    </location>
</feature>
<proteinExistence type="predicted"/>
<accession>A0A0K9NYI2</accession>
<name>A0A0K9NYI2_ZOSMR</name>
<reference evidence="5" key="1">
    <citation type="journal article" date="2016" name="Nature">
        <title>The genome of the seagrass Zostera marina reveals angiosperm adaptation to the sea.</title>
        <authorList>
            <person name="Olsen J.L."/>
            <person name="Rouze P."/>
            <person name="Verhelst B."/>
            <person name="Lin Y.-C."/>
            <person name="Bayer T."/>
            <person name="Collen J."/>
            <person name="Dattolo E."/>
            <person name="De Paoli E."/>
            <person name="Dittami S."/>
            <person name="Maumus F."/>
            <person name="Michel G."/>
            <person name="Kersting A."/>
            <person name="Lauritano C."/>
            <person name="Lohaus R."/>
            <person name="Toepel M."/>
            <person name="Tonon T."/>
            <person name="Vanneste K."/>
            <person name="Amirebrahimi M."/>
            <person name="Brakel J."/>
            <person name="Bostroem C."/>
            <person name="Chovatia M."/>
            <person name="Grimwood J."/>
            <person name="Jenkins J.W."/>
            <person name="Jueterbock A."/>
            <person name="Mraz A."/>
            <person name="Stam W.T."/>
            <person name="Tice H."/>
            <person name="Bornberg-Bauer E."/>
            <person name="Green P.J."/>
            <person name="Pearson G.A."/>
            <person name="Procaccini G."/>
            <person name="Duarte C.M."/>
            <person name="Schmutz J."/>
            <person name="Reusch T.B.H."/>
            <person name="Van de Peer Y."/>
        </authorList>
    </citation>
    <scope>NUCLEOTIDE SEQUENCE [LARGE SCALE GENOMIC DNA]</scope>
    <source>
        <strain evidence="5">cv. Finnish</strain>
    </source>
</reference>
<evidence type="ECO:0000256" key="2">
    <source>
        <dbReference type="PROSITE-ProRule" id="PRU00708"/>
    </source>
</evidence>
<keyword evidence="1" id="KW-0677">Repeat</keyword>
<dbReference type="GO" id="GO:0003729">
    <property type="term" value="F:mRNA binding"/>
    <property type="evidence" value="ECO:0000318"/>
    <property type="project" value="GO_Central"/>
</dbReference>
<evidence type="ECO:0000313" key="4">
    <source>
        <dbReference type="EMBL" id="KMZ61794.1"/>
    </source>
</evidence>
<feature type="repeat" description="PPR" evidence="2">
    <location>
        <begin position="630"/>
        <end position="664"/>
    </location>
</feature>
<dbReference type="InterPro" id="IPR011990">
    <property type="entry name" value="TPR-like_helical_dom_sf"/>
</dbReference>
<keyword evidence="5" id="KW-1185">Reference proteome</keyword>
<dbReference type="STRING" id="29655.A0A0K9NYI2"/>
<gene>
    <name evidence="4" type="ORF">ZOSMA_4G00830</name>
</gene>
<feature type="repeat" description="PPR" evidence="2">
    <location>
        <begin position="275"/>
        <end position="309"/>
    </location>
</feature>
<dbReference type="PROSITE" id="PS51375">
    <property type="entry name" value="PPR"/>
    <property type="match status" value="9"/>
</dbReference>
<dbReference type="AlphaFoldDB" id="A0A0K9NYI2"/>
<dbReference type="PANTHER" id="PTHR45613">
    <property type="entry name" value="PENTATRICOPEPTIDE REPEAT-CONTAINING PROTEIN"/>
    <property type="match status" value="1"/>
</dbReference>
<evidence type="ECO:0000313" key="5">
    <source>
        <dbReference type="Proteomes" id="UP000036987"/>
    </source>
</evidence>
<evidence type="ECO:0000256" key="3">
    <source>
        <dbReference type="SAM" id="MobiDB-lite"/>
    </source>
</evidence>
<sequence>MTSLSRTRTRPPLSSSNLTSTSGHNRRRSPSISVDFRQWDSTNKSPTATTTPPPTPSLSPSLSPLARYVLDSFRRNSNKWCPAVLSDLTKLRRVTASLLTEIIRVSSFTSSHNHQLPLTELFHWAGKQKGYSHTYAAYNALAYHLNRVGRFRAADQVLELMQSQGKPPTEMQFEILIRFHTDAGRGLRVYHIYDKMRRKFGIKPRVYLFNRIIDVLIRTRNLELGLRVYEDFRKDGLKEDGVTFMIIAKGLCKEGKVDQVFEILGRMRSECCKPDVFAYTAMVKVLVGEGYLDGCLRIWEEMERDGVMPDAMAYTTVITGLCHAGRVDDGFRLFREMKKKNGLLVDRASYGALVDGFVKLGKIGRGCEILNEMVKDGYRPDLGIYDSLIRGMCDVERVDKADKLFRVVIQEGLLPGFDTVCPILMAYVKMEEMDPIVGMVRRMHDLGLPALDHLVKFFTVLVVDGLEQQVVKAVQVFRSLKEKGYCSVFIYNILIESLHRIGKINMALSLFKEMNHSQHFKPNSSTLSIIISCFVNNDNVKEACSCYGTMKEMSWIPSVSAYRALVKGLCRIEEINLAITLVKDCLGNIENGPIEFKYCLAILHAAKSGSAAKILSIINEMIEEQGHPPDDIIYCSVIHGFCKKSDPEEATKVFEDLRKRAMLPESRLVMYEDMLKKHLMSMTAGLVLSGLKLFDLESKLKLTDKLRS</sequence>
<feature type="repeat" description="PPR" evidence="2">
    <location>
        <begin position="381"/>
        <end position="415"/>
    </location>
</feature>
<dbReference type="InterPro" id="IPR002885">
    <property type="entry name" value="PPR_rpt"/>
</dbReference>
<feature type="repeat" description="PPR" evidence="2">
    <location>
        <begin position="240"/>
        <end position="274"/>
    </location>
</feature>
<feature type="compositionally biased region" description="Low complexity" evidence="3">
    <location>
        <begin position="1"/>
        <end position="22"/>
    </location>
</feature>
<dbReference type="PANTHER" id="PTHR45613:SF9">
    <property type="entry name" value="MITOCHONDRIAL GROUP I INTRON SPLICING FACTOR CCM1"/>
    <property type="match status" value="1"/>
</dbReference>
<feature type="repeat" description="PPR" evidence="2">
    <location>
        <begin position="310"/>
        <end position="344"/>
    </location>
</feature>
<dbReference type="Pfam" id="PF01535">
    <property type="entry name" value="PPR"/>
    <property type="match status" value="3"/>
</dbReference>
<dbReference type="Pfam" id="PF12854">
    <property type="entry name" value="PPR_1"/>
    <property type="match status" value="1"/>
</dbReference>
<comment type="caution">
    <text evidence="4">The sequence shown here is derived from an EMBL/GenBank/DDBJ whole genome shotgun (WGS) entry which is preliminary data.</text>
</comment>
<feature type="region of interest" description="Disordered" evidence="3">
    <location>
        <begin position="1"/>
        <end position="61"/>
    </location>
</feature>
<protein>
    <submittedName>
        <fullName evidence="4">Pentatricopeptide repeat-containing protein</fullName>
    </submittedName>
</protein>
<feature type="repeat" description="PPR" evidence="2">
    <location>
        <begin position="134"/>
        <end position="168"/>
    </location>
</feature>
<dbReference type="Gene3D" id="1.25.40.10">
    <property type="entry name" value="Tetratricopeptide repeat domain"/>
    <property type="match status" value="5"/>
</dbReference>
<evidence type="ECO:0000256" key="1">
    <source>
        <dbReference type="ARBA" id="ARBA00022737"/>
    </source>
</evidence>
<feature type="repeat" description="PPR" evidence="2">
    <location>
        <begin position="487"/>
        <end position="521"/>
    </location>
</feature>
<dbReference type="Pfam" id="PF13041">
    <property type="entry name" value="PPR_2"/>
    <property type="match status" value="2"/>
</dbReference>
<dbReference type="OMA" id="EVHACNR"/>